<dbReference type="InterPro" id="IPR029787">
    <property type="entry name" value="Nucleotide_cyclase"/>
</dbReference>
<feature type="transmembrane region" description="Helical" evidence="4">
    <location>
        <begin position="55"/>
        <end position="74"/>
    </location>
</feature>
<reference evidence="6 7" key="1">
    <citation type="submission" date="2019-05" db="EMBL/GenBank/DDBJ databases">
        <title>Thiomicrorhabdus sediminis sp. nov, a novel sulfur-oxidizing bacterium isolated from coastal sediment.</title>
        <authorList>
            <person name="Liu X."/>
        </authorList>
    </citation>
    <scope>NUCLEOTIDE SEQUENCE [LARGE SCALE GENOMIC DNA]</scope>
    <source>
        <strain evidence="6 7">G1</strain>
    </source>
</reference>
<protein>
    <recommendedName>
        <fullName evidence="2">diguanylate cyclase</fullName>
        <ecNumber evidence="2">2.7.7.65</ecNumber>
    </recommendedName>
</protein>
<comment type="cofactor">
    <cofactor evidence="1">
        <name>Mg(2+)</name>
        <dbReference type="ChEBI" id="CHEBI:18420"/>
    </cofactor>
</comment>
<dbReference type="SMART" id="SM00267">
    <property type="entry name" value="GGDEF"/>
    <property type="match status" value="1"/>
</dbReference>
<dbReference type="KEGG" id="thig:FE785_05095"/>
<dbReference type="PROSITE" id="PS50887">
    <property type="entry name" value="GGDEF"/>
    <property type="match status" value="1"/>
</dbReference>
<dbReference type="NCBIfam" id="TIGR00254">
    <property type="entry name" value="GGDEF"/>
    <property type="match status" value="1"/>
</dbReference>
<dbReference type="Proteomes" id="UP000304864">
    <property type="component" value="Chromosome"/>
</dbReference>
<dbReference type="PANTHER" id="PTHR45138">
    <property type="entry name" value="REGULATORY COMPONENTS OF SENSORY TRANSDUCTION SYSTEM"/>
    <property type="match status" value="1"/>
</dbReference>
<dbReference type="InterPro" id="IPR043128">
    <property type="entry name" value="Rev_trsase/Diguanyl_cyclase"/>
</dbReference>
<evidence type="ECO:0000256" key="3">
    <source>
        <dbReference type="ARBA" id="ARBA00034247"/>
    </source>
</evidence>
<dbReference type="OrthoDB" id="9812260at2"/>
<evidence type="ECO:0000256" key="2">
    <source>
        <dbReference type="ARBA" id="ARBA00012528"/>
    </source>
</evidence>
<organism evidence="6 7">
    <name type="scientific">Thiomicrorhabdus sediminis</name>
    <dbReference type="NCBI Taxonomy" id="2580412"/>
    <lineage>
        <taxon>Bacteria</taxon>
        <taxon>Pseudomonadati</taxon>
        <taxon>Pseudomonadota</taxon>
        <taxon>Gammaproteobacteria</taxon>
        <taxon>Thiotrichales</taxon>
        <taxon>Piscirickettsiaceae</taxon>
        <taxon>Thiomicrorhabdus</taxon>
    </lineage>
</organism>
<evidence type="ECO:0000259" key="5">
    <source>
        <dbReference type="PROSITE" id="PS50887"/>
    </source>
</evidence>
<dbReference type="RefSeq" id="WP_138564729.1">
    <property type="nucleotide sequence ID" value="NZ_CP040602.1"/>
</dbReference>
<dbReference type="Gene3D" id="3.30.70.270">
    <property type="match status" value="1"/>
</dbReference>
<dbReference type="InterPro" id="IPR000160">
    <property type="entry name" value="GGDEF_dom"/>
</dbReference>
<keyword evidence="4" id="KW-0812">Transmembrane</keyword>
<dbReference type="CDD" id="cd01949">
    <property type="entry name" value="GGDEF"/>
    <property type="match status" value="1"/>
</dbReference>
<name>A0A4P9K512_9GAMM</name>
<feature type="transmembrane region" description="Helical" evidence="4">
    <location>
        <begin position="159"/>
        <end position="176"/>
    </location>
</feature>
<dbReference type="FunFam" id="3.30.70.270:FF:000001">
    <property type="entry name" value="Diguanylate cyclase domain protein"/>
    <property type="match status" value="1"/>
</dbReference>
<gene>
    <name evidence="6" type="ORF">FE785_05095</name>
</gene>
<feature type="domain" description="GGDEF" evidence="5">
    <location>
        <begin position="228"/>
        <end position="355"/>
    </location>
</feature>
<proteinExistence type="predicted"/>
<evidence type="ECO:0000313" key="7">
    <source>
        <dbReference type="Proteomes" id="UP000304864"/>
    </source>
</evidence>
<dbReference type="SUPFAM" id="SSF55073">
    <property type="entry name" value="Nucleotide cyclase"/>
    <property type="match status" value="1"/>
</dbReference>
<evidence type="ECO:0000256" key="4">
    <source>
        <dbReference type="SAM" id="Phobius"/>
    </source>
</evidence>
<evidence type="ECO:0000313" key="6">
    <source>
        <dbReference type="EMBL" id="QCU90052.1"/>
    </source>
</evidence>
<accession>A0A4P9K512</accession>
<dbReference type="PANTHER" id="PTHR45138:SF9">
    <property type="entry name" value="DIGUANYLATE CYCLASE DGCM-RELATED"/>
    <property type="match status" value="1"/>
</dbReference>
<dbReference type="Pfam" id="PF00990">
    <property type="entry name" value="GGDEF"/>
    <property type="match status" value="1"/>
</dbReference>
<feature type="transmembrane region" description="Helical" evidence="4">
    <location>
        <begin position="81"/>
        <end position="99"/>
    </location>
</feature>
<keyword evidence="4" id="KW-1133">Transmembrane helix</keyword>
<sequence length="355" mass="40315">MTISSLYTNIMTSGLALDTNDPNYRRIRIINFILYLSVIINALLIKPNLDDGQTIYPISSAIVVIVGSIAIWLLRRGIQHFKLVAHTSLFVIYIILFPALFEGGIANSGFVWYFLLPLFSVFLLGMKPGMFWIGLMFLTETAGLIFLDPQSLPYRKEFLFYHMLSLAVGTIFISYMQSITEQYEKAWQAQNEILHKMSITDPLTQLHNRRHIDEQLALHIEKAKRYQRHLSLVLLDVDNFKMINDTFGHHTGDQVLIKVAQTLKNTLRKVDFIGRWGGEEFIIICDSCNPEEAANLVEKVRTALENTDFGIGMPVTASFGITSMCNQPSIHAIINRVDKALYQAKAQGKNTIIIN</sequence>
<dbReference type="GO" id="GO:0052621">
    <property type="term" value="F:diguanylate cyclase activity"/>
    <property type="evidence" value="ECO:0007669"/>
    <property type="project" value="UniProtKB-EC"/>
</dbReference>
<keyword evidence="4" id="KW-0472">Membrane</keyword>
<dbReference type="InterPro" id="IPR050469">
    <property type="entry name" value="Diguanylate_Cyclase"/>
</dbReference>
<comment type="catalytic activity">
    <reaction evidence="3">
        <text>2 GTP = 3',3'-c-di-GMP + 2 diphosphate</text>
        <dbReference type="Rhea" id="RHEA:24898"/>
        <dbReference type="ChEBI" id="CHEBI:33019"/>
        <dbReference type="ChEBI" id="CHEBI:37565"/>
        <dbReference type="ChEBI" id="CHEBI:58805"/>
        <dbReference type="EC" id="2.7.7.65"/>
    </reaction>
</comment>
<dbReference type="EC" id="2.7.7.65" evidence="2"/>
<keyword evidence="7" id="KW-1185">Reference proteome</keyword>
<dbReference type="AlphaFoldDB" id="A0A4P9K512"/>
<evidence type="ECO:0000256" key="1">
    <source>
        <dbReference type="ARBA" id="ARBA00001946"/>
    </source>
</evidence>
<dbReference type="EMBL" id="CP040602">
    <property type="protein sequence ID" value="QCU90052.1"/>
    <property type="molecule type" value="Genomic_DNA"/>
</dbReference>
<feature type="transmembrane region" description="Helical" evidence="4">
    <location>
        <begin position="29"/>
        <end position="49"/>
    </location>
</feature>